<evidence type="ECO:0000313" key="3">
    <source>
        <dbReference type="Proteomes" id="UP000292235"/>
    </source>
</evidence>
<dbReference type="EMBL" id="CP036455">
    <property type="protein sequence ID" value="QBI52106.1"/>
    <property type="molecule type" value="Genomic_DNA"/>
</dbReference>
<dbReference type="InterPro" id="IPR036388">
    <property type="entry name" value="WH-like_DNA-bd_sf"/>
</dbReference>
<keyword evidence="3" id="KW-1185">Reference proteome</keyword>
<accession>A0A4P6PV74</accession>
<dbReference type="InterPro" id="IPR011991">
    <property type="entry name" value="ArsR-like_HTH"/>
</dbReference>
<sequence length="247" mass="25591">MLAEPLRRKLYDYVAERGGDVGRAEAAEAVGARRNLVAFHLDKLVEAGLLDVTRGKLTGREGPGSGRPAKLYRRSHREHAVQLPPRDYGTAAALLADAVERAGADEALYASAREEGERRGAAQAAQNDGGAAGDSGSAAGGPVSAAALAHWLEHHGYEPAPVEAAPGSDAQTPARAGAHPLLRLRNCPFDAVARSHPPLACGMNLELLRGLLSGAGADSFRADMAPAPRGCCVLISAIAADSKTNLD</sequence>
<dbReference type="InterPro" id="IPR036390">
    <property type="entry name" value="WH_DNA-bd_sf"/>
</dbReference>
<dbReference type="SUPFAM" id="SSF46785">
    <property type="entry name" value="Winged helix' DNA-binding domain"/>
    <property type="match status" value="1"/>
</dbReference>
<feature type="compositionally biased region" description="Low complexity" evidence="1">
    <location>
        <begin position="121"/>
        <end position="139"/>
    </location>
</feature>
<feature type="region of interest" description="Disordered" evidence="1">
    <location>
        <begin position="112"/>
        <end position="139"/>
    </location>
</feature>
<dbReference type="CDD" id="cd00090">
    <property type="entry name" value="HTH_ARSR"/>
    <property type="match status" value="1"/>
</dbReference>
<name>A0A4P6PV74_9ACTN</name>
<dbReference type="Proteomes" id="UP000292235">
    <property type="component" value="Chromosome"/>
</dbReference>
<proteinExistence type="predicted"/>
<dbReference type="Gene3D" id="1.10.10.10">
    <property type="entry name" value="Winged helix-like DNA-binding domain superfamily/Winged helix DNA-binding domain"/>
    <property type="match status" value="1"/>
</dbReference>
<evidence type="ECO:0000313" key="2">
    <source>
        <dbReference type="EMBL" id="QBI52106.1"/>
    </source>
</evidence>
<dbReference type="KEGG" id="strr:EKD16_01445"/>
<protein>
    <submittedName>
        <fullName evidence="2">Helix-turn-helix domain protein</fullName>
    </submittedName>
</protein>
<organism evidence="2 3">
    <name type="scientific">Streptomonospora litoralis</name>
    <dbReference type="NCBI Taxonomy" id="2498135"/>
    <lineage>
        <taxon>Bacteria</taxon>
        <taxon>Bacillati</taxon>
        <taxon>Actinomycetota</taxon>
        <taxon>Actinomycetes</taxon>
        <taxon>Streptosporangiales</taxon>
        <taxon>Nocardiopsidaceae</taxon>
        <taxon>Streptomonospora</taxon>
    </lineage>
</organism>
<gene>
    <name evidence="2" type="ORF">EKD16_01445</name>
</gene>
<reference evidence="2 3" key="1">
    <citation type="submission" date="2019-02" db="EMBL/GenBank/DDBJ databases">
        <authorList>
            <person name="Khodamoradi S."/>
            <person name="Hahnke R.L."/>
            <person name="Kaempfer P."/>
            <person name="Schumann P."/>
            <person name="Rohde M."/>
            <person name="Steinert M."/>
            <person name="Luzhetskyy A."/>
            <person name="Wink J."/>
            <person name="Ruckert C."/>
        </authorList>
    </citation>
    <scope>NUCLEOTIDE SEQUENCE [LARGE SCALE GENOMIC DNA]</scope>
    <source>
        <strain evidence="2 3">M2</strain>
    </source>
</reference>
<dbReference type="AlphaFoldDB" id="A0A4P6PV74"/>
<evidence type="ECO:0000256" key="1">
    <source>
        <dbReference type="SAM" id="MobiDB-lite"/>
    </source>
</evidence>